<reference evidence="3" key="2">
    <citation type="submission" date="2019-10" db="EMBL/GenBank/DDBJ databases">
        <authorList>
            <consortium name="NCBI Genome Project"/>
        </authorList>
    </citation>
    <scope>NUCLEOTIDE SEQUENCE</scope>
    <source>
        <strain evidence="3">NI907</strain>
    </source>
</reference>
<feature type="domain" description="DUF4470" evidence="1">
    <location>
        <begin position="11"/>
        <end position="107"/>
    </location>
</feature>
<evidence type="ECO:0000313" key="3">
    <source>
        <dbReference type="RefSeq" id="XP_030977085.1"/>
    </source>
</evidence>
<dbReference type="GeneID" id="41967039"/>
<dbReference type="Proteomes" id="UP000515153">
    <property type="component" value="Unplaced"/>
</dbReference>
<gene>
    <name evidence="3" type="ORF">PgNI_12179</name>
</gene>
<proteinExistence type="predicted"/>
<protein>
    <recommendedName>
        <fullName evidence="1">DUF4470 domain-containing protein</fullName>
    </recommendedName>
</protein>
<reference evidence="3" key="3">
    <citation type="submission" date="2025-08" db="UniProtKB">
        <authorList>
            <consortium name="RefSeq"/>
        </authorList>
    </citation>
    <scope>IDENTIFICATION</scope>
    <source>
        <strain evidence="3">NI907</strain>
    </source>
</reference>
<accession>A0A6P8AQC5</accession>
<sequence length="487" mass="55602">MGQDFGGKKYLWGNTPAFDVLNLESNEGVDYNEQLNLLFAASGDLRNVVKTIAQIPASYCHTVDVTLNDLDLDIVARNAIMLLIAFVVDQVDDAVDCIIHIWYSALIRKHHLEILQKKIRPLIQDVCKKIEQKKPGSIQGKTWRFGQHSLRLVLEQSAWSRLLSYLDVPFGLDNKGAQRIRRAVTLAESRKDYRHRNLLFHTQSHRIAKHRFWEDGILLPFGLMREEFVEPNPTLFQTDDTWPLRDNADPFNGWLWRDIHATPSGPATADIYGKLFCHVQSVLASFLRRLSSLTAVFQLLQVNARDLEGYIGAGKSFSRIEVANISDCGYLGPHLTVGIMAPMLQEPAVNPHATLITLFMNAVDENMTEQDRMETAMSSHSSKVLVEYLPPTKPPIGKYDPGLIKFVSARDLVIGYEQYFGRFKEKFKLRELAEFVGAEMKDRHTIIEKWPYRMKLKPKQPGAQQEFELTLASGLSTKERYMEWGRA</sequence>
<evidence type="ECO:0000313" key="2">
    <source>
        <dbReference type="Proteomes" id="UP000515153"/>
    </source>
</evidence>
<reference evidence="3" key="1">
    <citation type="journal article" date="2019" name="Mol. Biol. Evol.">
        <title>Blast fungal genomes show frequent chromosomal changes, gene gains and losses, and effector gene turnover.</title>
        <authorList>
            <person name="Gomez Luciano L.B."/>
            <person name="Jason Tsai I."/>
            <person name="Chuma I."/>
            <person name="Tosa Y."/>
            <person name="Chen Y.H."/>
            <person name="Li J.Y."/>
            <person name="Li M.Y."/>
            <person name="Jade Lu M.Y."/>
            <person name="Nakayashiki H."/>
            <person name="Li W.H."/>
        </authorList>
    </citation>
    <scope>NUCLEOTIDE SEQUENCE</scope>
    <source>
        <strain evidence="3">NI907</strain>
    </source>
</reference>
<dbReference type="Pfam" id="PF14737">
    <property type="entry name" value="DUF4470"/>
    <property type="match status" value="1"/>
</dbReference>
<dbReference type="KEGG" id="pgri:PgNI_12179"/>
<evidence type="ECO:0000259" key="1">
    <source>
        <dbReference type="Pfam" id="PF14737"/>
    </source>
</evidence>
<dbReference type="AlphaFoldDB" id="A0A6P8AQC5"/>
<organism evidence="2 3">
    <name type="scientific">Pyricularia grisea</name>
    <name type="common">Crabgrass-specific blast fungus</name>
    <name type="synonym">Magnaporthe grisea</name>
    <dbReference type="NCBI Taxonomy" id="148305"/>
    <lineage>
        <taxon>Eukaryota</taxon>
        <taxon>Fungi</taxon>
        <taxon>Dikarya</taxon>
        <taxon>Ascomycota</taxon>
        <taxon>Pezizomycotina</taxon>
        <taxon>Sordariomycetes</taxon>
        <taxon>Sordariomycetidae</taxon>
        <taxon>Magnaporthales</taxon>
        <taxon>Pyriculariaceae</taxon>
        <taxon>Pyricularia</taxon>
    </lineage>
</organism>
<dbReference type="InterPro" id="IPR027974">
    <property type="entry name" value="DUF4470"/>
</dbReference>
<dbReference type="RefSeq" id="XP_030977085.1">
    <property type="nucleotide sequence ID" value="XM_031132134.1"/>
</dbReference>
<keyword evidence="2" id="KW-1185">Reference proteome</keyword>
<name>A0A6P8AQC5_PYRGI</name>